<dbReference type="RefSeq" id="WP_085422270.1">
    <property type="nucleotide sequence ID" value="NZ_FXAF01000006.1"/>
</dbReference>
<keyword evidence="3" id="KW-1185">Reference proteome</keyword>
<keyword evidence="2" id="KW-0575">Peroxidase</keyword>
<dbReference type="InterPro" id="IPR029032">
    <property type="entry name" value="AhpD-like"/>
</dbReference>
<dbReference type="NCBIfam" id="TIGR00778">
    <property type="entry name" value="ahpD_dom"/>
    <property type="match status" value="1"/>
</dbReference>
<name>A0A1X7EYL9_9HYPH</name>
<dbReference type="OrthoDB" id="9801997at2"/>
<evidence type="ECO:0000313" key="3">
    <source>
        <dbReference type="Proteomes" id="UP000192903"/>
    </source>
</evidence>
<sequence>MEPRLNFFKASQEAYNAVKNLENYVQGCGLEKRHIHLIKLRASIINHCAYCIDMHVKESRHDGLSEQWINLMSAWEESPIYDEKERALLTWVDAVTRVADTHVPNSAYEALRAHFTEEDMVKITVAIGVINVWNRLCVGFRAMHPVDQPAKAA</sequence>
<dbReference type="EMBL" id="FXAF01000006">
    <property type="protein sequence ID" value="SMF42562.1"/>
    <property type="molecule type" value="Genomic_DNA"/>
</dbReference>
<accession>A0A1X7EYL9</accession>
<dbReference type="Pfam" id="PF02627">
    <property type="entry name" value="CMD"/>
    <property type="match status" value="1"/>
</dbReference>
<dbReference type="Proteomes" id="UP000192903">
    <property type="component" value="Unassembled WGS sequence"/>
</dbReference>
<evidence type="ECO:0000313" key="2">
    <source>
        <dbReference type="EMBL" id="SMF42562.1"/>
    </source>
</evidence>
<dbReference type="InterPro" id="IPR003779">
    <property type="entry name" value="CMD-like"/>
</dbReference>
<dbReference type="PANTHER" id="PTHR34846">
    <property type="entry name" value="4-CARBOXYMUCONOLACTONE DECARBOXYLASE FAMILY PROTEIN (AFU_ORTHOLOGUE AFUA_6G11590)"/>
    <property type="match status" value="1"/>
</dbReference>
<dbReference type="InterPro" id="IPR004675">
    <property type="entry name" value="AhpD_core"/>
</dbReference>
<dbReference type="PANTHER" id="PTHR34846:SF10">
    <property type="entry name" value="CYTOPLASMIC PROTEIN"/>
    <property type="match status" value="1"/>
</dbReference>
<feature type="domain" description="Carboxymuconolactone decarboxylase-like" evidence="1">
    <location>
        <begin position="13"/>
        <end position="93"/>
    </location>
</feature>
<dbReference type="SUPFAM" id="SSF69118">
    <property type="entry name" value="AhpD-like"/>
    <property type="match status" value="1"/>
</dbReference>
<protein>
    <submittedName>
        <fullName evidence="2">Alkylhydroperoxidase AhpD family core domain-containing protein</fullName>
    </submittedName>
</protein>
<dbReference type="STRING" id="464029.SAMN02982989_2026"/>
<dbReference type="GO" id="GO:0051920">
    <property type="term" value="F:peroxiredoxin activity"/>
    <property type="evidence" value="ECO:0007669"/>
    <property type="project" value="InterPro"/>
</dbReference>
<proteinExistence type="predicted"/>
<organism evidence="2 3">
    <name type="scientific">Xaviernesmea oryzae</name>
    <dbReference type="NCBI Taxonomy" id="464029"/>
    <lineage>
        <taxon>Bacteria</taxon>
        <taxon>Pseudomonadati</taxon>
        <taxon>Pseudomonadota</taxon>
        <taxon>Alphaproteobacteria</taxon>
        <taxon>Hyphomicrobiales</taxon>
        <taxon>Rhizobiaceae</taxon>
        <taxon>Rhizobium/Agrobacterium group</taxon>
        <taxon>Xaviernesmea</taxon>
    </lineage>
</organism>
<reference evidence="3" key="1">
    <citation type="submission" date="2017-04" db="EMBL/GenBank/DDBJ databases">
        <authorList>
            <person name="Varghese N."/>
            <person name="Submissions S."/>
        </authorList>
    </citation>
    <scope>NUCLEOTIDE SEQUENCE [LARGE SCALE GENOMIC DNA]</scope>
    <source>
        <strain evidence="3">B4P</strain>
    </source>
</reference>
<dbReference type="Gene3D" id="1.20.1290.10">
    <property type="entry name" value="AhpD-like"/>
    <property type="match status" value="1"/>
</dbReference>
<keyword evidence="2" id="KW-0560">Oxidoreductase</keyword>
<dbReference type="AlphaFoldDB" id="A0A1X7EYL9"/>
<evidence type="ECO:0000259" key="1">
    <source>
        <dbReference type="Pfam" id="PF02627"/>
    </source>
</evidence>
<gene>
    <name evidence="2" type="ORF">SAMN02982989_2026</name>
</gene>